<name>A0A9K3L1M7_9STRA</name>
<evidence type="ECO:0000313" key="2">
    <source>
        <dbReference type="EMBL" id="KAG7353160.1"/>
    </source>
</evidence>
<gene>
    <name evidence="2" type="ORF">IV203_009208</name>
</gene>
<dbReference type="Proteomes" id="UP000693970">
    <property type="component" value="Unassembled WGS sequence"/>
</dbReference>
<evidence type="ECO:0000313" key="3">
    <source>
        <dbReference type="Proteomes" id="UP000693970"/>
    </source>
</evidence>
<reference evidence="2" key="1">
    <citation type="journal article" date="2021" name="Sci. Rep.">
        <title>Diploid genomic architecture of Nitzschia inconspicua, an elite biomass production diatom.</title>
        <authorList>
            <person name="Oliver A."/>
            <person name="Podell S."/>
            <person name="Pinowska A."/>
            <person name="Traller J.C."/>
            <person name="Smith S.R."/>
            <person name="McClure R."/>
            <person name="Beliaev A."/>
            <person name="Bohutskyi P."/>
            <person name="Hill E.A."/>
            <person name="Rabines A."/>
            <person name="Zheng H."/>
            <person name="Allen L.Z."/>
            <person name="Kuo A."/>
            <person name="Grigoriev I.V."/>
            <person name="Allen A.E."/>
            <person name="Hazlebeck D."/>
            <person name="Allen E.E."/>
        </authorList>
    </citation>
    <scope>NUCLEOTIDE SEQUENCE</scope>
    <source>
        <strain evidence="2">Hildebrandi</strain>
    </source>
</reference>
<accession>A0A9K3L1M7</accession>
<organism evidence="2 3">
    <name type="scientific">Nitzschia inconspicua</name>
    <dbReference type="NCBI Taxonomy" id="303405"/>
    <lineage>
        <taxon>Eukaryota</taxon>
        <taxon>Sar</taxon>
        <taxon>Stramenopiles</taxon>
        <taxon>Ochrophyta</taxon>
        <taxon>Bacillariophyta</taxon>
        <taxon>Bacillariophyceae</taxon>
        <taxon>Bacillariophycidae</taxon>
        <taxon>Bacillariales</taxon>
        <taxon>Bacillariaceae</taxon>
        <taxon>Nitzschia</taxon>
    </lineage>
</organism>
<protein>
    <submittedName>
        <fullName evidence="2">Uncharacterized protein</fullName>
    </submittedName>
</protein>
<proteinExistence type="predicted"/>
<comment type="caution">
    <text evidence="2">The sequence shown here is derived from an EMBL/GenBank/DDBJ whole genome shotgun (WGS) entry which is preliminary data.</text>
</comment>
<sequence length="199" mass="22720">MCHLTVSTRRPVSLDSSQHSPETSLLGTKRPRSAMVTLDNNNNRSRRKQKQTVKFLDKIDTIERSATEQGDVQILWYGHKELEEFKKQARDFILGRSSEKDTETRGYERYNVVTARKKAMTRKVTLLACSQKGLSSDDVAVIVHKSTRWAVSDAFRTGCQDFCQVYRPELVNVCKMMGKRSVPGDESSERSVRRRTAAC</sequence>
<evidence type="ECO:0000256" key="1">
    <source>
        <dbReference type="SAM" id="MobiDB-lite"/>
    </source>
</evidence>
<dbReference type="EMBL" id="JAGRRH010000017">
    <property type="protein sequence ID" value="KAG7353160.1"/>
    <property type="molecule type" value="Genomic_DNA"/>
</dbReference>
<dbReference type="AlphaFoldDB" id="A0A9K3L1M7"/>
<reference evidence="2" key="2">
    <citation type="submission" date="2021-04" db="EMBL/GenBank/DDBJ databases">
        <authorList>
            <person name="Podell S."/>
        </authorList>
    </citation>
    <scope>NUCLEOTIDE SEQUENCE</scope>
    <source>
        <strain evidence="2">Hildebrandi</strain>
    </source>
</reference>
<dbReference type="OrthoDB" id="10593036at2759"/>
<feature type="compositionally biased region" description="Polar residues" evidence="1">
    <location>
        <begin position="1"/>
        <end position="26"/>
    </location>
</feature>
<keyword evidence="3" id="KW-1185">Reference proteome</keyword>
<feature type="region of interest" description="Disordered" evidence="1">
    <location>
        <begin position="1"/>
        <end position="51"/>
    </location>
</feature>
<feature type="region of interest" description="Disordered" evidence="1">
    <location>
        <begin position="179"/>
        <end position="199"/>
    </location>
</feature>